<sequence length="105" mass="11949">MNFLKAVILLWTGIIVFHASVTAIVVDDMEISAVTVNSCGGMFKNITVQYALIRYWGNQHIFDWVYFTPNATYGPQKQFTITYDRSPCNEGIQHAFQKIESPVKV</sequence>
<feature type="chain" id="PRO_5042775278" evidence="1">
    <location>
        <begin position="24"/>
        <end position="105"/>
    </location>
</feature>
<dbReference type="EnsemblMetazoa" id="XM_029485956.1">
    <property type="protein sequence ID" value="XP_029341816.1"/>
    <property type="gene ID" value="LOC100574694"/>
</dbReference>
<dbReference type="GeneID" id="100574694"/>
<protein>
    <submittedName>
        <fullName evidence="2">Uncharacterized protein</fullName>
    </submittedName>
</protein>
<keyword evidence="3" id="KW-1185">Reference proteome</keyword>
<keyword evidence="1" id="KW-0732">Signal</keyword>
<dbReference type="OrthoDB" id="10435340at2759"/>
<accession>A0A8R2NK70</accession>
<proteinExistence type="predicted"/>
<evidence type="ECO:0000313" key="2">
    <source>
        <dbReference type="EnsemblMetazoa" id="XP_029341816.1"/>
    </source>
</evidence>
<organism evidence="2 3">
    <name type="scientific">Acyrthosiphon pisum</name>
    <name type="common">Pea aphid</name>
    <dbReference type="NCBI Taxonomy" id="7029"/>
    <lineage>
        <taxon>Eukaryota</taxon>
        <taxon>Metazoa</taxon>
        <taxon>Ecdysozoa</taxon>
        <taxon>Arthropoda</taxon>
        <taxon>Hexapoda</taxon>
        <taxon>Insecta</taxon>
        <taxon>Pterygota</taxon>
        <taxon>Neoptera</taxon>
        <taxon>Paraneoptera</taxon>
        <taxon>Hemiptera</taxon>
        <taxon>Sternorrhyncha</taxon>
        <taxon>Aphidomorpha</taxon>
        <taxon>Aphidoidea</taxon>
        <taxon>Aphididae</taxon>
        <taxon>Macrosiphini</taxon>
        <taxon>Acyrthosiphon</taxon>
    </lineage>
</organism>
<reference evidence="3" key="1">
    <citation type="submission" date="2010-06" db="EMBL/GenBank/DDBJ databases">
        <authorList>
            <person name="Jiang H."/>
            <person name="Abraham K."/>
            <person name="Ali S."/>
            <person name="Alsbrooks S.L."/>
            <person name="Anim B.N."/>
            <person name="Anosike U.S."/>
            <person name="Attaway T."/>
            <person name="Bandaranaike D.P."/>
            <person name="Battles P.K."/>
            <person name="Bell S.N."/>
            <person name="Bell A.V."/>
            <person name="Beltran B."/>
            <person name="Bickham C."/>
            <person name="Bustamante Y."/>
            <person name="Caleb T."/>
            <person name="Canada A."/>
            <person name="Cardenas V."/>
            <person name="Carter K."/>
            <person name="Chacko J."/>
            <person name="Chandrabose M.N."/>
            <person name="Chavez D."/>
            <person name="Chavez A."/>
            <person name="Chen L."/>
            <person name="Chu H.-S."/>
            <person name="Claassen K.J."/>
            <person name="Cockrell R."/>
            <person name="Collins M."/>
            <person name="Cooper J.A."/>
            <person name="Cree A."/>
            <person name="Curry S.M."/>
            <person name="Da Y."/>
            <person name="Dao M.D."/>
            <person name="Das B."/>
            <person name="Davila M.-L."/>
            <person name="Davy-Carroll L."/>
            <person name="Denson S."/>
            <person name="Dinh H."/>
            <person name="Ebong V.E."/>
            <person name="Edwards J.R."/>
            <person name="Egan A."/>
            <person name="El-Daye J."/>
            <person name="Escobedo L."/>
            <person name="Fernandez S."/>
            <person name="Fernando P.R."/>
            <person name="Flagg N."/>
            <person name="Forbes L.D."/>
            <person name="Fowler R.G."/>
            <person name="Fu Q."/>
            <person name="Gabisi R.A."/>
            <person name="Ganer J."/>
            <person name="Garbino Pronczuk A."/>
            <person name="Garcia R.M."/>
            <person name="Garner T."/>
            <person name="Garrett T.E."/>
            <person name="Gonzalez D.A."/>
            <person name="Hamid H."/>
            <person name="Hawkins E.S."/>
            <person name="Hirani K."/>
            <person name="Hogues M.E."/>
            <person name="Hollins B."/>
            <person name="Hsiao C.-H."/>
            <person name="Jabil R."/>
            <person name="James M.L."/>
            <person name="Jhangiani S.N."/>
            <person name="Johnson B."/>
            <person name="Johnson Q."/>
            <person name="Joshi V."/>
            <person name="Kalu J.B."/>
            <person name="Kam C."/>
            <person name="Kashfia A."/>
            <person name="Keebler J."/>
            <person name="Kisamo H."/>
            <person name="Kovar C.L."/>
            <person name="Lago L.A."/>
            <person name="Lai C.-Y."/>
            <person name="Laidlaw J."/>
            <person name="Lara F."/>
            <person name="Le T.-K."/>
            <person name="Lee S.L."/>
            <person name="Legall F.H."/>
            <person name="Lemon S.J."/>
            <person name="Lewis L.R."/>
            <person name="Li B."/>
            <person name="Liu Y."/>
            <person name="Liu Y.-S."/>
            <person name="Lopez J."/>
            <person name="Lozado R.J."/>
            <person name="Lu J."/>
            <person name="Madu R.C."/>
            <person name="Maheshwari M."/>
            <person name="Maheshwari R."/>
            <person name="Malloy K."/>
            <person name="Martinez E."/>
            <person name="Mathew T."/>
            <person name="Mercado I.C."/>
            <person name="Mercado C."/>
            <person name="Meyer B."/>
            <person name="Montgomery K."/>
            <person name="Morgan M.B."/>
            <person name="Munidasa M."/>
            <person name="Nazareth L.V."/>
            <person name="Nelson J."/>
            <person name="Ng B.M."/>
            <person name="Nguyen N.B."/>
            <person name="Nguyen P.Q."/>
            <person name="Nguyen T."/>
            <person name="Obregon M."/>
            <person name="Okwuonu G.O."/>
            <person name="Onwere C.G."/>
            <person name="Orozco G."/>
            <person name="Parra A."/>
            <person name="Patel S."/>
            <person name="Patil S."/>
            <person name="Perez A."/>
            <person name="Perez Y."/>
            <person name="Pham C."/>
            <person name="Primus E.L."/>
            <person name="Pu L.-L."/>
            <person name="Puazo M."/>
            <person name="Qin X."/>
            <person name="Quiroz J.B."/>
            <person name="Reese J."/>
            <person name="Richards S."/>
            <person name="Rives C.M."/>
            <person name="Robberts R."/>
            <person name="Ruiz S.J."/>
            <person name="Ruiz M.J."/>
            <person name="Santibanez J."/>
            <person name="Schneider B.W."/>
            <person name="Sisson I."/>
            <person name="Smith M."/>
            <person name="Sodergren E."/>
            <person name="Song X.-Z."/>
            <person name="Song B.B."/>
            <person name="Summersgill H."/>
            <person name="Thelus R."/>
            <person name="Thornton R.D."/>
            <person name="Trejos Z.Y."/>
            <person name="Usmani K."/>
            <person name="Vattathil S."/>
            <person name="Villasana D."/>
            <person name="Walker D.L."/>
            <person name="Wang S."/>
            <person name="Wang K."/>
            <person name="White C.S."/>
            <person name="Williams A.C."/>
            <person name="Williamson J."/>
            <person name="Wilson K."/>
            <person name="Woghiren I.O."/>
            <person name="Woodworth J.R."/>
            <person name="Worley K.C."/>
            <person name="Wright R.A."/>
            <person name="Wu W."/>
            <person name="Young L."/>
            <person name="Zhang L."/>
            <person name="Zhang J."/>
            <person name="Zhu Y."/>
            <person name="Muzny D.M."/>
            <person name="Weinstock G."/>
            <person name="Gibbs R.A."/>
        </authorList>
    </citation>
    <scope>NUCLEOTIDE SEQUENCE [LARGE SCALE GENOMIC DNA]</scope>
    <source>
        <strain evidence="3">LSR1</strain>
    </source>
</reference>
<name>A0A8R2NK70_ACYPI</name>
<feature type="signal peptide" evidence="1">
    <location>
        <begin position="1"/>
        <end position="23"/>
    </location>
</feature>
<evidence type="ECO:0000313" key="3">
    <source>
        <dbReference type="Proteomes" id="UP000007819"/>
    </source>
</evidence>
<dbReference type="EnsemblMetazoa" id="XM_003240384.4">
    <property type="protein sequence ID" value="XP_003240432.1"/>
    <property type="gene ID" value="LOC100574694"/>
</dbReference>
<dbReference type="RefSeq" id="XP_003240432.1">
    <property type="nucleotide sequence ID" value="XM_003240384.3"/>
</dbReference>
<reference evidence="2" key="2">
    <citation type="submission" date="2022-06" db="UniProtKB">
        <authorList>
            <consortium name="EnsemblMetazoa"/>
        </authorList>
    </citation>
    <scope>IDENTIFICATION</scope>
</reference>
<dbReference type="KEGG" id="api:100574694"/>
<dbReference type="AlphaFoldDB" id="A0A8R2NK70"/>
<evidence type="ECO:0000256" key="1">
    <source>
        <dbReference type="SAM" id="SignalP"/>
    </source>
</evidence>
<dbReference type="Proteomes" id="UP000007819">
    <property type="component" value="Chromosome X"/>
</dbReference>